<name>A0A1F5MHU1_9BACT</name>
<dbReference type="EMBL" id="MFDT01000019">
    <property type="protein sequence ID" value="OGE64922.1"/>
    <property type="molecule type" value="Genomic_DNA"/>
</dbReference>
<dbReference type="SUPFAM" id="SSF46785">
    <property type="entry name" value="Winged helix' DNA-binding domain"/>
    <property type="match status" value="1"/>
</dbReference>
<dbReference type="InterPro" id="IPR036388">
    <property type="entry name" value="WH-like_DNA-bd_sf"/>
</dbReference>
<dbReference type="AlphaFoldDB" id="A0A1F5MHU1"/>
<dbReference type="InterPro" id="IPR002571">
    <property type="entry name" value="HrcA"/>
</dbReference>
<dbReference type="GO" id="GO:0003677">
    <property type="term" value="F:DNA binding"/>
    <property type="evidence" value="ECO:0007669"/>
    <property type="project" value="InterPro"/>
</dbReference>
<evidence type="ECO:0000256" key="3">
    <source>
        <dbReference type="ARBA" id="ARBA00023016"/>
    </source>
</evidence>
<comment type="similarity">
    <text evidence="5">Belongs to the HrcA family.</text>
</comment>
<feature type="domain" description="Heat-inducible transcription repressor HrcA C-terminal" evidence="6">
    <location>
        <begin position="76"/>
        <end position="230"/>
    </location>
</feature>
<dbReference type="PANTHER" id="PTHR34824">
    <property type="entry name" value="HEAT-INDUCIBLE TRANSCRIPTION REPRESSOR HRCA"/>
    <property type="match status" value="1"/>
</dbReference>
<evidence type="ECO:0000259" key="6">
    <source>
        <dbReference type="Pfam" id="PF01628"/>
    </source>
</evidence>
<evidence type="ECO:0000313" key="8">
    <source>
        <dbReference type="Proteomes" id="UP000178859"/>
    </source>
</evidence>
<dbReference type="InterPro" id="IPR036390">
    <property type="entry name" value="WH_DNA-bd_sf"/>
</dbReference>
<evidence type="ECO:0000256" key="5">
    <source>
        <dbReference type="HAMAP-Rule" id="MF_00081"/>
    </source>
</evidence>
<dbReference type="Pfam" id="PF01628">
    <property type="entry name" value="HrcA"/>
    <property type="match status" value="1"/>
</dbReference>
<reference evidence="7 8" key="1">
    <citation type="journal article" date="2016" name="Nat. Commun.">
        <title>Thousands of microbial genomes shed light on interconnected biogeochemical processes in an aquifer system.</title>
        <authorList>
            <person name="Anantharaman K."/>
            <person name="Brown C.T."/>
            <person name="Hug L.A."/>
            <person name="Sharon I."/>
            <person name="Castelle C.J."/>
            <person name="Probst A.J."/>
            <person name="Thomas B.C."/>
            <person name="Singh A."/>
            <person name="Wilkins M.J."/>
            <person name="Karaoz U."/>
            <person name="Brodie E.L."/>
            <person name="Williams K.H."/>
            <person name="Hubbard S.S."/>
            <person name="Banfield J.F."/>
        </authorList>
    </citation>
    <scope>NUCLEOTIDE SEQUENCE [LARGE SCALE GENOMIC DNA]</scope>
</reference>
<dbReference type="Gene3D" id="3.30.450.40">
    <property type="match status" value="1"/>
</dbReference>
<keyword evidence="1 5" id="KW-0678">Repressor</keyword>
<dbReference type="Gene3D" id="1.10.10.10">
    <property type="entry name" value="Winged helix-like DNA-binding domain superfamily/Winged helix DNA-binding domain"/>
    <property type="match status" value="1"/>
</dbReference>
<keyword evidence="3 5" id="KW-0346">Stress response</keyword>
<dbReference type="InterPro" id="IPR021153">
    <property type="entry name" value="HrcA_C"/>
</dbReference>
<comment type="caution">
    <text evidence="7">The sequence shown here is derived from an EMBL/GenBank/DDBJ whole genome shotgun (WGS) entry which is preliminary data.</text>
</comment>
<dbReference type="PANTHER" id="PTHR34824:SF1">
    <property type="entry name" value="HEAT-INDUCIBLE TRANSCRIPTION REPRESSOR HRCA"/>
    <property type="match status" value="1"/>
</dbReference>
<dbReference type="SUPFAM" id="SSF55781">
    <property type="entry name" value="GAF domain-like"/>
    <property type="match status" value="1"/>
</dbReference>
<dbReference type="Proteomes" id="UP000178859">
    <property type="component" value="Unassembled WGS sequence"/>
</dbReference>
<keyword evidence="2 5" id="KW-0805">Transcription regulation</keyword>
<dbReference type="InterPro" id="IPR029016">
    <property type="entry name" value="GAF-like_dom_sf"/>
</dbReference>
<evidence type="ECO:0000256" key="4">
    <source>
        <dbReference type="ARBA" id="ARBA00023163"/>
    </source>
</evidence>
<protein>
    <recommendedName>
        <fullName evidence="5">Heat-inducible transcription repressor HrcA</fullName>
    </recommendedName>
</protein>
<accession>A0A1F5MHU1</accession>
<keyword evidence="4 5" id="KW-0804">Transcription</keyword>
<gene>
    <name evidence="5" type="primary">hrcA</name>
    <name evidence="7" type="ORF">A3I48_00725</name>
</gene>
<organism evidence="7 8">
    <name type="scientific">Candidatus Daviesbacteria bacterium RIFCSPLOWO2_02_FULL_36_7</name>
    <dbReference type="NCBI Taxonomy" id="1797792"/>
    <lineage>
        <taxon>Bacteria</taxon>
        <taxon>Candidatus Daviesiibacteriota</taxon>
    </lineage>
</organism>
<proteinExistence type="inferred from homology"/>
<evidence type="ECO:0000256" key="1">
    <source>
        <dbReference type="ARBA" id="ARBA00022491"/>
    </source>
</evidence>
<evidence type="ECO:0000313" key="7">
    <source>
        <dbReference type="EMBL" id="OGE64922.1"/>
    </source>
</evidence>
<dbReference type="HAMAP" id="MF_00081">
    <property type="entry name" value="HrcA"/>
    <property type="match status" value="1"/>
</dbReference>
<comment type="function">
    <text evidence="5">Negative regulator of class I heat shock genes (grpE-dnaK-dnaJ and groELS operons). Prevents heat-shock induction of these operons.</text>
</comment>
<dbReference type="GO" id="GO:0045892">
    <property type="term" value="P:negative regulation of DNA-templated transcription"/>
    <property type="evidence" value="ECO:0007669"/>
    <property type="project" value="UniProtKB-UniRule"/>
</dbReference>
<evidence type="ECO:0000256" key="2">
    <source>
        <dbReference type="ARBA" id="ARBA00023015"/>
    </source>
</evidence>
<sequence length="250" mass="28216">MADLSDRQQALLKAIVEEYIESAEPISSEVIERKYNLGVSPATIRIEMGKLTDMGYLRQPHTSAGRTPTSMGMRFYIAELMKEKQLPVAAEVSIKEKMMSQRYKQERLLKEAVSALAQRLDILGLAIDDEGAVYYAGAANILDWPEFYDIDVTRFVLSLFDENPRLQEIIGRAVGTDPIHILFGEDMEFEYLRPTSFVFTKYNTDPDSIGADETKTGIIGVIGPARMNFPLVLPYVKYVRNMITEAMVRG</sequence>